<keyword evidence="7 11" id="KW-1133">Transmembrane helix</keyword>
<keyword evidence="4" id="KW-0488">Methylation</keyword>
<name>A0A9X8D9W2_9BURK</name>
<dbReference type="Proteomes" id="UP000265619">
    <property type="component" value="Unassembled WGS sequence"/>
</dbReference>
<dbReference type="GO" id="GO:0015627">
    <property type="term" value="C:type II protein secretion system complex"/>
    <property type="evidence" value="ECO:0007669"/>
    <property type="project" value="InterPro"/>
</dbReference>
<dbReference type="InterPro" id="IPR022346">
    <property type="entry name" value="T2SS_GspH"/>
</dbReference>
<evidence type="ECO:0000256" key="3">
    <source>
        <dbReference type="ARBA" id="ARBA00022475"/>
    </source>
</evidence>
<gene>
    <name evidence="13" type="ORF">D3H34_02225</name>
</gene>
<evidence type="ECO:0000313" key="14">
    <source>
        <dbReference type="Proteomes" id="UP000265619"/>
    </source>
</evidence>
<evidence type="ECO:0000256" key="1">
    <source>
        <dbReference type="ARBA" id="ARBA00004377"/>
    </source>
</evidence>
<dbReference type="InterPro" id="IPR045584">
    <property type="entry name" value="Pilin-like"/>
</dbReference>
<keyword evidence="3" id="KW-1003">Cell membrane</keyword>
<evidence type="ECO:0000256" key="10">
    <source>
        <dbReference type="ARBA" id="ARBA00030775"/>
    </source>
</evidence>
<comment type="caution">
    <text evidence="13">The sequence shown here is derived from an EMBL/GenBank/DDBJ whole genome shotgun (WGS) entry which is preliminary data.</text>
</comment>
<keyword evidence="5" id="KW-0997">Cell inner membrane</keyword>
<protein>
    <recommendedName>
        <fullName evidence="2">Type II secretion system protein H</fullName>
    </recommendedName>
    <alternativeName>
        <fullName evidence="10">General secretion pathway protein H</fullName>
    </alternativeName>
</protein>
<sequence>MHMRPRESSRPAGLRDQRGLTAIELMVTLAILAILVGLAAPSMSRFIVQWRLANAVNALTGSLRLARTEAIARARPVVVCQLKAGTAVACETGASADELAGGWIVFVDNDRDASSVYSESKGDELLVRQDALPGLAHIKLGNAGRFVFLPNGLMRSGANGITFDASGFDKASTPSWARKALCISKLGRIRHLTDTSDCSSGGDE</sequence>
<evidence type="ECO:0000256" key="4">
    <source>
        <dbReference type="ARBA" id="ARBA00022481"/>
    </source>
</evidence>
<evidence type="ECO:0000256" key="11">
    <source>
        <dbReference type="SAM" id="Phobius"/>
    </source>
</evidence>
<dbReference type="Gene3D" id="3.55.40.10">
    <property type="entry name" value="minor pseudopilin epsh domain"/>
    <property type="match status" value="1"/>
</dbReference>
<comment type="subcellular location">
    <subcellularLocation>
        <location evidence="1">Cell inner membrane</location>
        <topology evidence="1">Single-pass membrane protein</topology>
    </subcellularLocation>
</comment>
<evidence type="ECO:0000256" key="6">
    <source>
        <dbReference type="ARBA" id="ARBA00022692"/>
    </source>
</evidence>
<dbReference type="GO" id="GO:0005886">
    <property type="term" value="C:plasma membrane"/>
    <property type="evidence" value="ECO:0007669"/>
    <property type="project" value="UniProtKB-SubCell"/>
</dbReference>
<dbReference type="SUPFAM" id="SSF54523">
    <property type="entry name" value="Pili subunits"/>
    <property type="match status" value="1"/>
</dbReference>
<evidence type="ECO:0000256" key="8">
    <source>
        <dbReference type="ARBA" id="ARBA00023136"/>
    </source>
</evidence>
<organism evidence="13 14">
    <name type="scientific">Acidovorax cavernicola</name>
    <dbReference type="NCBI Taxonomy" id="1675792"/>
    <lineage>
        <taxon>Bacteria</taxon>
        <taxon>Pseudomonadati</taxon>
        <taxon>Pseudomonadota</taxon>
        <taxon>Betaproteobacteria</taxon>
        <taxon>Burkholderiales</taxon>
        <taxon>Comamonadaceae</taxon>
        <taxon>Acidovorax</taxon>
    </lineage>
</organism>
<evidence type="ECO:0000256" key="7">
    <source>
        <dbReference type="ARBA" id="ARBA00022989"/>
    </source>
</evidence>
<evidence type="ECO:0000256" key="5">
    <source>
        <dbReference type="ARBA" id="ARBA00022519"/>
    </source>
</evidence>
<reference evidence="13 14" key="1">
    <citation type="submission" date="2018-09" db="EMBL/GenBank/DDBJ databases">
        <title>Acidovorax cavernicola nov. sp. isolated from Gruta de las Maravillas (Aracena, Spain).</title>
        <authorList>
            <person name="Jurado V."/>
            <person name="Gutierrez-Patricio S."/>
            <person name="Gonzalez-Pimentel J.L."/>
            <person name="Miller A.Z."/>
            <person name="Laiz L."/>
            <person name="Saiz-Jimenez C."/>
        </authorList>
    </citation>
    <scope>NUCLEOTIDE SEQUENCE [LARGE SCALE GENOMIC DNA]</scope>
    <source>
        <strain evidence="13 14">1011MAR4D40.2</strain>
    </source>
</reference>
<feature type="transmembrane region" description="Helical" evidence="11">
    <location>
        <begin position="20"/>
        <end position="40"/>
    </location>
</feature>
<proteinExistence type="inferred from homology"/>
<keyword evidence="8 11" id="KW-0472">Membrane</keyword>
<comment type="similarity">
    <text evidence="9">Belongs to the GSP H family.</text>
</comment>
<dbReference type="NCBIfam" id="TIGR02532">
    <property type="entry name" value="IV_pilin_GFxxxE"/>
    <property type="match status" value="1"/>
</dbReference>
<evidence type="ECO:0000313" key="13">
    <source>
        <dbReference type="EMBL" id="RIX85366.1"/>
    </source>
</evidence>
<evidence type="ECO:0000256" key="9">
    <source>
        <dbReference type="ARBA" id="ARBA00025772"/>
    </source>
</evidence>
<dbReference type="GO" id="GO:0015628">
    <property type="term" value="P:protein secretion by the type II secretion system"/>
    <property type="evidence" value="ECO:0007669"/>
    <property type="project" value="InterPro"/>
</dbReference>
<dbReference type="Pfam" id="PF12019">
    <property type="entry name" value="GspH"/>
    <property type="match status" value="1"/>
</dbReference>
<dbReference type="AlphaFoldDB" id="A0A9X8D9W2"/>
<dbReference type="EMBL" id="QXMN01000001">
    <property type="protein sequence ID" value="RIX85366.1"/>
    <property type="molecule type" value="Genomic_DNA"/>
</dbReference>
<keyword evidence="6 11" id="KW-0812">Transmembrane</keyword>
<evidence type="ECO:0000259" key="12">
    <source>
        <dbReference type="Pfam" id="PF12019"/>
    </source>
</evidence>
<keyword evidence="14" id="KW-1185">Reference proteome</keyword>
<accession>A0A9X8D9W2</accession>
<evidence type="ECO:0000256" key="2">
    <source>
        <dbReference type="ARBA" id="ARBA00021549"/>
    </source>
</evidence>
<dbReference type="OrthoDB" id="8592199at2"/>
<feature type="domain" description="General secretion pathway GspH" evidence="12">
    <location>
        <begin position="55"/>
        <end position="166"/>
    </location>
</feature>
<dbReference type="InterPro" id="IPR012902">
    <property type="entry name" value="N_methyl_site"/>
</dbReference>
<dbReference type="Pfam" id="PF07963">
    <property type="entry name" value="N_methyl"/>
    <property type="match status" value="1"/>
</dbReference>